<reference evidence="1" key="1">
    <citation type="submission" date="2016-02" db="EMBL/GenBank/DDBJ databases">
        <title>WGS assembly of Manihot esculenta.</title>
        <authorList>
            <person name="Bredeson J.V."/>
            <person name="Prochnik S.E."/>
            <person name="Lyons J.B."/>
            <person name="Schmutz J."/>
            <person name="Grimwood J."/>
            <person name="Vrebalov J."/>
            <person name="Bart R.S."/>
            <person name="Amuge T."/>
            <person name="Ferguson M.E."/>
            <person name="Green R."/>
            <person name="Putnam N."/>
            <person name="Stites J."/>
            <person name="Rounsley S."/>
            <person name="Rokhsar D.S."/>
        </authorList>
    </citation>
    <scope>NUCLEOTIDE SEQUENCE [LARGE SCALE GENOMIC DNA]</scope>
    <source>
        <tissue evidence="1">Leaf</tissue>
    </source>
</reference>
<dbReference type="EMBL" id="CM004388">
    <property type="protein sequence ID" value="OAY58678.1"/>
    <property type="molecule type" value="Genomic_DNA"/>
</dbReference>
<protein>
    <submittedName>
        <fullName evidence="1">Uncharacterized protein</fullName>
    </submittedName>
</protein>
<evidence type="ECO:0000313" key="1">
    <source>
        <dbReference type="EMBL" id="OAY58678.1"/>
    </source>
</evidence>
<gene>
    <name evidence="1" type="ORF">MANES_02G198700</name>
</gene>
<dbReference type="AlphaFoldDB" id="A0A2C9WH01"/>
<organism evidence="1">
    <name type="scientific">Manihot esculenta</name>
    <name type="common">Cassava</name>
    <name type="synonym">Jatropha manihot</name>
    <dbReference type="NCBI Taxonomy" id="3983"/>
    <lineage>
        <taxon>Eukaryota</taxon>
        <taxon>Viridiplantae</taxon>
        <taxon>Streptophyta</taxon>
        <taxon>Embryophyta</taxon>
        <taxon>Tracheophyta</taxon>
        <taxon>Spermatophyta</taxon>
        <taxon>Magnoliopsida</taxon>
        <taxon>eudicotyledons</taxon>
        <taxon>Gunneridae</taxon>
        <taxon>Pentapetalae</taxon>
        <taxon>rosids</taxon>
        <taxon>fabids</taxon>
        <taxon>Malpighiales</taxon>
        <taxon>Euphorbiaceae</taxon>
        <taxon>Crotonoideae</taxon>
        <taxon>Manihoteae</taxon>
        <taxon>Manihot</taxon>
    </lineage>
</organism>
<name>A0A2C9WH01_MANES</name>
<sequence length="42" mass="5047">MEFCYFVVRDLLLLRKLELKIQNARACILTLETQRCMTYGSY</sequence>
<accession>A0A2C9WH01</accession>
<proteinExistence type="predicted"/>